<dbReference type="GO" id="GO:0051539">
    <property type="term" value="F:4 iron, 4 sulfur cluster binding"/>
    <property type="evidence" value="ECO:0007669"/>
    <property type="project" value="UniProtKB-KW"/>
</dbReference>
<keyword evidence="10" id="KW-1185">Reference proteome</keyword>
<proteinExistence type="predicted"/>
<keyword evidence="7" id="KW-1133">Transmembrane helix</keyword>
<dbReference type="PANTHER" id="PTHR30176:SF3">
    <property type="entry name" value="FERREDOXIN-TYPE PROTEIN NAPH"/>
    <property type="match status" value="1"/>
</dbReference>
<feature type="transmembrane region" description="Helical" evidence="7">
    <location>
        <begin position="155"/>
        <end position="177"/>
    </location>
</feature>
<keyword evidence="6" id="KW-0411">Iron-sulfur</keyword>
<keyword evidence="4" id="KW-0249">Electron transport</keyword>
<dbReference type="GO" id="GO:0046872">
    <property type="term" value="F:metal ion binding"/>
    <property type="evidence" value="ECO:0007669"/>
    <property type="project" value="UniProtKB-KW"/>
</dbReference>
<dbReference type="Proteomes" id="UP000256980">
    <property type="component" value="Unassembled WGS sequence"/>
</dbReference>
<dbReference type="PROSITE" id="PS51379">
    <property type="entry name" value="4FE4S_FER_2"/>
    <property type="match status" value="1"/>
</dbReference>
<evidence type="ECO:0000259" key="8">
    <source>
        <dbReference type="PROSITE" id="PS51379"/>
    </source>
</evidence>
<protein>
    <submittedName>
        <fullName evidence="9">Cytochrome c oxidase accessory protein FixG</fullName>
    </submittedName>
</protein>
<evidence type="ECO:0000256" key="7">
    <source>
        <dbReference type="SAM" id="Phobius"/>
    </source>
</evidence>
<comment type="caution">
    <text evidence="9">The sequence shown here is derived from an EMBL/GenBank/DDBJ whole genome shotgun (WGS) entry which is preliminary data.</text>
</comment>
<gene>
    <name evidence="9" type="ORF">DFQ10_108119</name>
</gene>
<feature type="transmembrane region" description="Helical" evidence="7">
    <location>
        <begin position="197"/>
        <end position="214"/>
    </location>
</feature>
<dbReference type="GO" id="GO:0005886">
    <property type="term" value="C:plasma membrane"/>
    <property type="evidence" value="ECO:0007669"/>
    <property type="project" value="TreeGrafter"/>
</dbReference>
<dbReference type="SUPFAM" id="SSF54862">
    <property type="entry name" value="4Fe-4S ferredoxins"/>
    <property type="match status" value="1"/>
</dbReference>
<feature type="domain" description="4Fe-4S ferredoxin-type" evidence="8">
    <location>
        <begin position="261"/>
        <end position="289"/>
    </location>
</feature>
<dbReference type="InterPro" id="IPR017896">
    <property type="entry name" value="4Fe4S_Fe-S-bd"/>
</dbReference>
<keyword evidence="2" id="KW-0004">4Fe-4S</keyword>
<evidence type="ECO:0000313" key="10">
    <source>
        <dbReference type="Proteomes" id="UP000256980"/>
    </source>
</evidence>
<dbReference type="Pfam" id="PF12801">
    <property type="entry name" value="Fer4_5"/>
    <property type="match status" value="1"/>
</dbReference>
<evidence type="ECO:0000256" key="4">
    <source>
        <dbReference type="ARBA" id="ARBA00022982"/>
    </source>
</evidence>
<evidence type="ECO:0000256" key="5">
    <source>
        <dbReference type="ARBA" id="ARBA00023004"/>
    </source>
</evidence>
<dbReference type="Pfam" id="PF13746">
    <property type="entry name" value="Fer4_18"/>
    <property type="match status" value="1"/>
</dbReference>
<dbReference type="InterPro" id="IPR051684">
    <property type="entry name" value="Electron_Trans/Redox"/>
</dbReference>
<dbReference type="PANTHER" id="PTHR30176">
    <property type="entry name" value="FERREDOXIN-TYPE PROTEIN NAPH"/>
    <property type="match status" value="1"/>
</dbReference>
<dbReference type="AlphaFoldDB" id="A0A3D9GZN6"/>
<dbReference type="InterPro" id="IPR009051">
    <property type="entry name" value="Helical_ferredxn"/>
</dbReference>
<evidence type="ECO:0000256" key="3">
    <source>
        <dbReference type="ARBA" id="ARBA00022723"/>
    </source>
</evidence>
<dbReference type="Gene3D" id="2.60.40.10">
    <property type="entry name" value="Immunoglobulins"/>
    <property type="match status" value="1"/>
</dbReference>
<keyword evidence="1" id="KW-0813">Transport</keyword>
<dbReference type="RefSeq" id="WP_115818352.1">
    <property type="nucleotide sequence ID" value="NZ_CANKZP010000006.1"/>
</dbReference>
<dbReference type="OrthoDB" id="9811700at2"/>
<keyword evidence="3" id="KW-0479">Metal-binding</keyword>
<feature type="transmembrane region" description="Helical" evidence="7">
    <location>
        <begin position="84"/>
        <end position="103"/>
    </location>
</feature>
<dbReference type="NCBIfam" id="TIGR02745">
    <property type="entry name" value="ccoG_rdxA_fixG"/>
    <property type="match status" value="1"/>
</dbReference>
<sequence length="474" mass="54459">METPDNEVFRDSIGTIDEEGKRKWVFPKKPSGPLYEKRKIVSYFLLAFLLAAPFIKINGNQFLLFNILERRFNIFGFPFWPQDFYLFVISMLIGVVFITLFTVGFGRVFCGWICPQTIFLEMVFRRIEYWIDGDRNKQMRLDRQKWDAEKIRKRVLKWFIFLVISFLIANVFLAYLIGGDKLLKYITEGPFEHTGTLIPLLIFTAVFYFVFAWFREQVCIIACPYGRLQGVLLDNKSIVVAYDYKRGEADNGRKKFRKNEDREALGHGDCIDCNQCVNVCPTGIDIRNGTQLECVNCTACIDECDHIMESINLPKGLIRFASEDEIEKKEPFKITARMKGYIAVLTILIGILAGMLLLRSDVEARILRLPGQLFEHKENGIISNVYTFKLVNKTSQDIDNLSFKLRGWDGTINVVSTSETFEVDAQGIAEGTLFIELKQSDLSGDKNEVMIDLYSDGELIETTSVSFLGPRSFN</sequence>
<organism evidence="9 10">
    <name type="scientific">Winogradskyella eximia</name>
    <dbReference type="NCBI Taxonomy" id="262006"/>
    <lineage>
        <taxon>Bacteria</taxon>
        <taxon>Pseudomonadati</taxon>
        <taxon>Bacteroidota</taxon>
        <taxon>Flavobacteriia</taxon>
        <taxon>Flavobacteriales</taxon>
        <taxon>Flavobacteriaceae</taxon>
        <taxon>Winogradskyella</taxon>
    </lineage>
</organism>
<keyword evidence="7" id="KW-0472">Membrane</keyword>
<dbReference type="PROSITE" id="PS00198">
    <property type="entry name" value="4FE4S_FER_1"/>
    <property type="match status" value="1"/>
</dbReference>
<dbReference type="InterPro" id="IPR032879">
    <property type="entry name" value="FixG_C"/>
</dbReference>
<dbReference type="InterPro" id="IPR014116">
    <property type="entry name" value="Cyt_c_oxidase_cbb3_FixG"/>
</dbReference>
<dbReference type="InterPro" id="IPR013783">
    <property type="entry name" value="Ig-like_fold"/>
</dbReference>
<reference evidence="9 10" key="1">
    <citation type="submission" date="2018-07" db="EMBL/GenBank/DDBJ databases">
        <title>Genomic Encyclopedia of Type Strains, Phase III (KMG-III): the genomes of soil and plant-associated and newly described type strains.</title>
        <authorList>
            <person name="Whitman W."/>
        </authorList>
    </citation>
    <scope>NUCLEOTIDE SEQUENCE [LARGE SCALE GENOMIC DNA]</scope>
    <source>
        <strain evidence="9 10">CECT 7946</strain>
    </source>
</reference>
<name>A0A3D9GZN6_9FLAO</name>
<feature type="transmembrane region" description="Helical" evidence="7">
    <location>
        <begin position="40"/>
        <end position="64"/>
    </location>
</feature>
<accession>A0A3D9GZN6</accession>
<dbReference type="Gene3D" id="1.10.1060.10">
    <property type="entry name" value="Alpha-helical ferredoxin"/>
    <property type="match status" value="1"/>
</dbReference>
<feature type="transmembrane region" description="Helical" evidence="7">
    <location>
        <begin position="338"/>
        <end position="358"/>
    </location>
</feature>
<dbReference type="EMBL" id="QRDV01000008">
    <property type="protein sequence ID" value="RED42712.1"/>
    <property type="molecule type" value="Genomic_DNA"/>
</dbReference>
<dbReference type="Pfam" id="PF11614">
    <property type="entry name" value="FixG_C"/>
    <property type="match status" value="1"/>
</dbReference>
<evidence type="ECO:0000313" key="9">
    <source>
        <dbReference type="EMBL" id="RED42712.1"/>
    </source>
</evidence>
<evidence type="ECO:0000256" key="1">
    <source>
        <dbReference type="ARBA" id="ARBA00022448"/>
    </source>
</evidence>
<evidence type="ECO:0000256" key="2">
    <source>
        <dbReference type="ARBA" id="ARBA00022485"/>
    </source>
</evidence>
<keyword evidence="7" id="KW-0812">Transmembrane</keyword>
<dbReference type="InterPro" id="IPR017900">
    <property type="entry name" value="4Fe4S_Fe_S_CS"/>
</dbReference>
<evidence type="ECO:0000256" key="6">
    <source>
        <dbReference type="ARBA" id="ARBA00023014"/>
    </source>
</evidence>
<keyword evidence="5" id="KW-0408">Iron</keyword>